<dbReference type="PROSITE" id="PS00107">
    <property type="entry name" value="PROTEIN_KINASE_ATP"/>
    <property type="match status" value="1"/>
</dbReference>
<dbReference type="RefSeq" id="XP_065330354.1">
    <property type="nucleotide sequence ID" value="XM_065474282.1"/>
</dbReference>
<comment type="catalytic activity">
    <reaction evidence="7">
        <text>L-threonyl-[protein] + ATP = O-phospho-L-threonyl-[protein] + ADP + H(+)</text>
        <dbReference type="Rhea" id="RHEA:46608"/>
        <dbReference type="Rhea" id="RHEA-COMP:11060"/>
        <dbReference type="Rhea" id="RHEA-COMP:11605"/>
        <dbReference type="ChEBI" id="CHEBI:15378"/>
        <dbReference type="ChEBI" id="CHEBI:30013"/>
        <dbReference type="ChEBI" id="CHEBI:30616"/>
        <dbReference type="ChEBI" id="CHEBI:61977"/>
        <dbReference type="ChEBI" id="CHEBI:456216"/>
        <dbReference type="EC" id="2.7.11.1"/>
    </reaction>
</comment>
<dbReference type="GO" id="GO:0005634">
    <property type="term" value="C:nucleus"/>
    <property type="evidence" value="ECO:0007669"/>
    <property type="project" value="TreeGrafter"/>
</dbReference>
<comment type="similarity">
    <text evidence="10">Belongs to the protein kinase superfamily.</text>
</comment>
<dbReference type="GO" id="GO:0005829">
    <property type="term" value="C:cytosol"/>
    <property type="evidence" value="ECO:0007669"/>
    <property type="project" value="TreeGrafter"/>
</dbReference>
<evidence type="ECO:0000256" key="1">
    <source>
        <dbReference type="ARBA" id="ARBA00012513"/>
    </source>
</evidence>
<dbReference type="GeneID" id="90542031"/>
<dbReference type="SMART" id="SM00220">
    <property type="entry name" value="S_TKc"/>
    <property type="match status" value="1"/>
</dbReference>
<accession>A0AAX4JE64</accession>
<feature type="binding site" evidence="9">
    <location>
        <position position="49"/>
    </location>
    <ligand>
        <name>ATP</name>
        <dbReference type="ChEBI" id="CHEBI:30616"/>
    </ligand>
</feature>
<dbReference type="EC" id="2.7.11.1" evidence="1"/>
<dbReference type="PROSITE" id="PS00108">
    <property type="entry name" value="PROTEIN_KINASE_ST"/>
    <property type="match status" value="1"/>
</dbReference>
<dbReference type="Gene3D" id="1.10.510.10">
    <property type="entry name" value="Transferase(Phosphotransferase) domain 1"/>
    <property type="match status" value="1"/>
</dbReference>
<organism evidence="12 13">
    <name type="scientific">Vairimorpha necatrix</name>
    <dbReference type="NCBI Taxonomy" id="6039"/>
    <lineage>
        <taxon>Eukaryota</taxon>
        <taxon>Fungi</taxon>
        <taxon>Fungi incertae sedis</taxon>
        <taxon>Microsporidia</taxon>
        <taxon>Nosematidae</taxon>
        <taxon>Vairimorpha</taxon>
    </lineage>
</organism>
<dbReference type="PROSITE" id="PS50011">
    <property type="entry name" value="PROTEIN_KINASE_DOM"/>
    <property type="match status" value="1"/>
</dbReference>
<keyword evidence="3" id="KW-0808">Transferase</keyword>
<evidence type="ECO:0000256" key="8">
    <source>
        <dbReference type="ARBA" id="ARBA00048679"/>
    </source>
</evidence>
<dbReference type="Proteomes" id="UP001334084">
    <property type="component" value="Chromosome 7"/>
</dbReference>
<dbReference type="KEGG" id="vnx:VNE69_07275"/>
<dbReference type="EMBL" id="CP142732">
    <property type="protein sequence ID" value="WUR04209.1"/>
    <property type="molecule type" value="Genomic_DNA"/>
</dbReference>
<evidence type="ECO:0000256" key="10">
    <source>
        <dbReference type="RuleBase" id="RU000304"/>
    </source>
</evidence>
<proteinExistence type="inferred from homology"/>
<evidence type="ECO:0000256" key="7">
    <source>
        <dbReference type="ARBA" id="ARBA00047899"/>
    </source>
</evidence>
<dbReference type="AlphaFoldDB" id="A0AAX4JE64"/>
<feature type="domain" description="Protein kinase" evidence="11">
    <location>
        <begin position="20"/>
        <end position="341"/>
    </location>
</feature>
<dbReference type="InterPro" id="IPR011009">
    <property type="entry name" value="Kinase-like_dom_sf"/>
</dbReference>
<dbReference type="InterPro" id="IPR045216">
    <property type="entry name" value="CK2_alpha"/>
</dbReference>
<keyword evidence="6 9" id="KW-0067">ATP-binding</keyword>
<dbReference type="SUPFAM" id="SSF56112">
    <property type="entry name" value="Protein kinase-like (PK-like)"/>
    <property type="match status" value="1"/>
</dbReference>
<dbReference type="PANTHER" id="PTHR24054">
    <property type="entry name" value="CASEIN KINASE II SUBUNIT ALPHA"/>
    <property type="match status" value="1"/>
</dbReference>
<dbReference type="InterPro" id="IPR000719">
    <property type="entry name" value="Prot_kinase_dom"/>
</dbReference>
<keyword evidence="2 10" id="KW-0723">Serine/threonine-protein kinase</keyword>
<evidence type="ECO:0000259" key="11">
    <source>
        <dbReference type="PROSITE" id="PS50011"/>
    </source>
</evidence>
<evidence type="ECO:0000256" key="2">
    <source>
        <dbReference type="ARBA" id="ARBA00022527"/>
    </source>
</evidence>
<evidence type="ECO:0000256" key="3">
    <source>
        <dbReference type="ARBA" id="ARBA00022679"/>
    </source>
</evidence>
<protein>
    <recommendedName>
        <fullName evidence="1">non-specific serine/threonine protein kinase</fullName>
        <ecNumber evidence="1">2.7.11.1</ecNumber>
    </recommendedName>
</protein>
<sequence>MSENLDIDEVEHLKFLKNRFVIINRIGEGTFSRVYKAMDIKNNRYYALKAITKTSSPNRIIDELAFLVKLKGLNNCVPLNGVLRHEDQVVGIFPYFEYTDFRDILTTATIYDIKKYMYNLLIAIEHVHSCNIIHRDIKPGNFLYNRDTETGWLIDFGLAQYETKHDTKKKMENEKSKTKPQIFFNTVVSKSKPPGYYERDTRPTIKAPRAGTRGFRAPEVVFKYPYQTNAIDIWSAGVIFLNLLTGQYPFFYSGEDIDALVEMGTIFGHKEMRKAAKQYNRVWKSNIDTIPEDRVPFEKIVDSLGVFNIPESDAHDLLYRMLDLNVETRITAEEALEHSFFDSIKS</sequence>
<dbReference type="CDD" id="cd14019">
    <property type="entry name" value="STKc_Cdc7"/>
    <property type="match status" value="1"/>
</dbReference>
<evidence type="ECO:0000256" key="9">
    <source>
        <dbReference type="PROSITE-ProRule" id="PRU10141"/>
    </source>
</evidence>
<evidence type="ECO:0000313" key="12">
    <source>
        <dbReference type="EMBL" id="WUR04209.1"/>
    </source>
</evidence>
<dbReference type="GO" id="GO:0004674">
    <property type="term" value="F:protein serine/threonine kinase activity"/>
    <property type="evidence" value="ECO:0007669"/>
    <property type="project" value="UniProtKB-KW"/>
</dbReference>
<keyword evidence="5 12" id="KW-0418">Kinase</keyword>
<evidence type="ECO:0000313" key="13">
    <source>
        <dbReference type="Proteomes" id="UP001334084"/>
    </source>
</evidence>
<keyword evidence="4 9" id="KW-0547">Nucleotide-binding</keyword>
<keyword evidence="13" id="KW-1185">Reference proteome</keyword>
<dbReference type="Gene3D" id="3.30.200.20">
    <property type="entry name" value="Phosphorylase Kinase, domain 1"/>
    <property type="match status" value="1"/>
</dbReference>
<evidence type="ECO:0000256" key="4">
    <source>
        <dbReference type="ARBA" id="ARBA00022741"/>
    </source>
</evidence>
<dbReference type="GO" id="GO:0051726">
    <property type="term" value="P:regulation of cell cycle"/>
    <property type="evidence" value="ECO:0007669"/>
    <property type="project" value="TreeGrafter"/>
</dbReference>
<name>A0AAX4JE64_9MICR</name>
<evidence type="ECO:0000256" key="6">
    <source>
        <dbReference type="ARBA" id="ARBA00022840"/>
    </source>
</evidence>
<evidence type="ECO:0000256" key="5">
    <source>
        <dbReference type="ARBA" id="ARBA00022777"/>
    </source>
</evidence>
<dbReference type="PANTHER" id="PTHR24054:SF0">
    <property type="entry name" value="CASEIN KINASE II SUBUNIT ALPHA"/>
    <property type="match status" value="1"/>
</dbReference>
<reference evidence="12" key="1">
    <citation type="journal article" date="2024" name="BMC Genomics">
        <title>Functional annotation of a divergent genome using sequence and structure-based similarity.</title>
        <authorList>
            <person name="Svedberg D."/>
            <person name="Winiger R.R."/>
            <person name="Berg A."/>
            <person name="Sharma H."/>
            <person name="Tellgren-Roth C."/>
            <person name="Debrunner-Vossbrinck B.A."/>
            <person name="Vossbrinck C.R."/>
            <person name="Barandun J."/>
        </authorList>
    </citation>
    <scope>NUCLEOTIDE SEQUENCE</scope>
    <source>
        <strain evidence="12">Illinois isolate</strain>
    </source>
</reference>
<dbReference type="Pfam" id="PF00069">
    <property type="entry name" value="Pkinase"/>
    <property type="match status" value="2"/>
</dbReference>
<comment type="catalytic activity">
    <reaction evidence="8">
        <text>L-seryl-[protein] + ATP = O-phospho-L-seryl-[protein] + ADP + H(+)</text>
        <dbReference type="Rhea" id="RHEA:17989"/>
        <dbReference type="Rhea" id="RHEA-COMP:9863"/>
        <dbReference type="Rhea" id="RHEA-COMP:11604"/>
        <dbReference type="ChEBI" id="CHEBI:15378"/>
        <dbReference type="ChEBI" id="CHEBI:29999"/>
        <dbReference type="ChEBI" id="CHEBI:30616"/>
        <dbReference type="ChEBI" id="CHEBI:83421"/>
        <dbReference type="ChEBI" id="CHEBI:456216"/>
        <dbReference type="EC" id="2.7.11.1"/>
    </reaction>
</comment>
<dbReference type="InterPro" id="IPR017441">
    <property type="entry name" value="Protein_kinase_ATP_BS"/>
</dbReference>
<gene>
    <name evidence="12" type="ORF">VNE69_07275</name>
</gene>
<dbReference type="InterPro" id="IPR008271">
    <property type="entry name" value="Ser/Thr_kinase_AS"/>
</dbReference>
<dbReference type="GO" id="GO:0005956">
    <property type="term" value="C:protein kinase CK2 complex"/>
    <property type="evidence" value="ECO:0007669"/>
    <property type="project" value="TreeGrafter"/>
</dbReference>
<dbReference type="GO" id="GO:0005524">
    <property type="term" value="F:ATP binding"/>
    <property type="evidence" value="ECO:0007669"/>
    <property type="project" value="UniProtKB-UniRule"/>
</dbReference>